<dbReference type="Gene3D" id="3.40.630.30">
    <property type="match status" value="1"/>
</dbReference>
<keyword evidence="2 4" id="KW-0012">Acyltransferase</keyword>
<dbReference type="CDD" id="cd04301">
    <property type="entry name" value="NAT_SF"/>
    <property type="match status" value="1"/>
</dbReference>
<proteinExistence type="predicted"/>
<dbReference type="Proteomes" id="UP000494245">
    <property type="component" value="Unassembled WGS sequence"/>
</dbReference>
<keyword evidence="1 4" id="KW-0808">Transferase</keyword>
<evidence type="ECO:0000259" key="3">
    <source>
        <dbReference type="PROSITE" id="PS51186"/>
    </source>
</evidence>
<dbReference type="EC" id="2.3.1.267" evidence="4"/>
<organism evidence="4 5">
    <name type="scientific">Fundidesulfovibrio magnetotacticus</name>
    <dbReference type="NCBI Taxonomy" id="2730080"/>
    <lineage>
        <taxon>Bacteria</taxon>
        <taxon>Pseudomonadati</taxon>
        <taxon>Thermodesulfobacteriota</taxon>
        <taxon>Desulfovibrionia</taxon>
        <taxon>Desulfovibrionales</taxon>
        <taxon>Desulfovibrionaceae</taxon>
        <taxon>Fundidesulfovibrio</taxon>
    </lineage>
</organism>
<evidence type="ECO:0000256" key="1">
    <source>
        <dbReference type="ARBA" id="ARBA00022679"/>
    </source>
</evidence>
<evidence type="ECO:0000256" key="2">
    <source>
        <dbReference type="ARBA" id="ARBA00023315"/>
    </source>
</evidence>
<evidence type="ECO:0000313" key="4">
    <source>
        <dbReference type="EMBL" id="GFK94673.1"/>
    </source>
</evidence>
<evidence type="ECO:0000313" key="5">
    <source>
        <dbReference type="Proteomes" id="UP000494245"/>
    </source>
</evidence>
<dbReference type="SUPFAM" id="SSF55729">
    <property type="entry name" value="Acyl-CoA N-acyltransferases (Nat)"/>
    <property type="match status" value="1"/>
</dbReference>
<sequence>MEQVIFVEGGWELLERTAALWERLNAHHARVNPDFEALFAGRDFAWRLAKWRAASGGGLRAWLALAGDDPVGFAVAAVDAAGAGELATLFVEEAWRGRGLGRELAERCLAWLEGRSVGNVSLEVVGGNAGAVAFYETLGFRVRKLRMERVAQAGSPPHGVDDN</sequence>
<reference evidence="4 5" key="1">
    <citation type="submission" date="2020-04" db="EMBL/GenBank/DDBJ databases">
        <authorList>
            <consortium name="Desulfovibrio sp. FSS-1 genome sequencing consortium"/>
            <person name="Shimoshige H."/>
            <person name="Kobayashi H."/>
            <person name="Maekawa T."/>
        </authorList>
    </citation>
    <scope>NUCLEOTIDE SEQUENCE [LARGE SCALE GENOMIC DNA]</scope>
    <source>
        <strain evidence="4 5">SIID29052-01</strain>
    </source>
</reference>
<dbReference type="InterPro" id="IPR000182">
    <property type="entry name" value="GNAT_dom"/>
</dbReference>
<dbReference type="InterPro" id="IPR050680">
    <property type="entry name" value="YpeA/RimI_acetyltransf"/>
</dbReference>
<dbReference type="PROSITE" id="PS51186">
    <property type="entry name" value="GNAT"/>
    <property type="match status" value="1"/>
</dbReference>
<feature type="domain" description="N-acetyltransferase" evidence="3">
    <location>
        <begin position="11"/>
        <end position="161"/>
    </location>
</feature>
<dbReference type="PANTHER" id="PTHR43420">
    <property type="entry name" value="ACETYLTRANSFERASE"/>
    <property type="match status" value="1"/>
</dbReference>
<comment type="caution">
    <text evidence="4">The sequence shown here is derived from an EMBL/GenBank/DDBJ whole genome shotgun (WGS) entry which is preliminary data.</text>
</comment>
<dbReference type="InterPro" id="IPR016181">
    <property type="entry name" value="Acyl_CoA_acyltransferase"/>
</dbReference>
<dbReference type="AlphaFoldDB" id="A0A6V8LQ66"/>
<dbReference type="Pfam" id="PF00583">
    <property type="entry name" value="Acetyltransf_1"/>
    <property type="match status" value="1"/>
</dbReference>
<dbReference type="GO" id="GO:0008999">
    <property type="term" value="F:protein-N-terminal-alanine acetyltransferase activity"/>
    <property type="evidence" value="ECO:0007669"/>
    <property type="project" value="UniProtKB-EC"/>
</dbReference>
<dbReference type="EMBL" id="BLTE01000011">
    <property type="protein sequence ID" value="GFK94673.1"/>
    <property type="molecule type" value="Genomic_DNA"/>
</dbReference>
<gene>
    <name evidence="4" type="primary">rimI_2</name>
    <name evidence="4" type="ORF">NNJEOMEG_02520</name>
</gene>
<reference evidence="4 5" key="2">
    <citation type="submission" date="2020-05" db="EMBL/GenBank/DDBJ databases">
        <title>Draft genome sequence of Desulfovibrio sp. strainFSS-1.</title>
        <authorList>
            <person name="Shimoshige H."/>
            <person name="Kobayashi H."/>
            <person name="Maekawa T."/>
        </authorList>
    </citation>
    <scope>NUCLEOTIDE SEQUENCE [LARGE SCALE GENOMIC DNA]</scope>
    <source>
        <strain evidence="4 5">SIID29052-01</strain>
    </source>
</reference>
<dbReference type="RefSeq" id="WP_173084968.1">
    <property type="nucleotide sequence ID" value="NZ_BLTE01000011.1"/>
</dbReference>
<accession>A0A6V8LQ66</accession>
<keyword evidence="5" id="KW-1185">Reference proteome</keyword>
<protein>
    <submittedName>
        <fullName evidence="4">Ribosomal-protein-alanine acetyltransferase</fullName>
        <ecNumber evidence="4">2.3.1.267</ecNumber>
    </submittedName>
</protein>
<name>A0A6V8LQ66_9BACT</name>